<dbReference type="Proteomes" id="UP000247978">
    <property type="component" value="Unassembled WGS sequence"/>
</dbReference>
<dbReference type="EMBL" id="QJJQ01000004">
    <property type="protein sequence ID" value="PXW88022.1"/>
    <property type="molecule type" value="Genomic_DNA"/>
</dbReference>
<accession>A0A2V3W1R9</accession>
<proteinExistence type="inferred from homology"/>
<keyword evidence="2" id="KW-0964">Secreted</keyword>
<reference evidence="5 6" key="1">
    <citation type="submission" date="2018-05" db="EMBL/GenBank/DDBJ databases">
        <title>Genomic Encyclopedia of Type Strains, Phase IV (KMG-IV): sequencing the most valuable type-strain genomes for metagenomic binning, comparative biology and taxonomic classification.</title>
        <authorList>
            <person name="Goeker M."/>
        </authorList>
    </citation>
    <scope>NUCLEOTIDE SEQUENCE [LARGE SCALE GENOMIC DNA]</scope>
    <source>
        <strain evidence="5 6">DSM 28556</strain>
    </source>
</reference>
<evidence type="ECO:0000256" key="1">
    <source>
        <dbReference type="ARBA" id="ARBA00004613"/>
    </source>
</evidence>
<dbReference type="InterPro" id="IPR058928">
    <property type="entry name" value="EsxC"/>
</dbReference>
<sequence>MNILEFIFGKKTEAERKRDEYHTLHQKLVKVLEDHDRKVKDAASTYDSYRYSMPFLSSLKVPSSEFSEKRIEINEKLNNVFDTDKEKRLDVKIAIDRAYGRYEYYRNLAITEAQNYEKEKERERERRRNKN</sequence>
<evidence type="ECO:0000313" key="6">
    <source>
        <dbReference type="Proteomes" id="UP000247978"/>
    </source>
</evidence>
<protein>
    <submittedName>
        <fullName evidence="5">Uncharacterized protein</fullName>
    </submittedName>
</protein>
<comment type="similarity">
    <text evidence="4">Belongs to the EsxC family.</text>
</comment>
<comment type="caution">
    <text evidence="5">The sequence shown here is derived from an EMBL/GenBank/DDBJ whole genome shotgun (WGS) entry which is preliminary data.</text>
</comment>
<dbReference type="RefSeq" id="WP_146214265.1">
    <property type="nucleotide sequence ID" value="NZ_JADIJL010000030.1"/>
</dbReference>
<dbReference type="Pfam" id="PF26323">
    <property type="entry name" value="EsxC"/>
    <property type="match status" value="1"/>
</dbReference>
<evidence type="ECO:0000256" key="4">
    <source>
        <dbReference type="ARBA" id="ARBA00093779"/>
    </source>
</evidence>
<dbReference type="AlphaFoldDB" id="A0A2V3W1R9"/>
<keyword evidence="6" id="KW-1185">Reference proteome</keyword>
<comment type="subcellular location">
    <subcellularLocation>
        <location evidence="1">Secreted</location>
    </subcellularLocation>
</comment>
<gene>
    <name evidence="5" type="ORF">DFR56_104173</name>
</gene>
<keyword evidence="3" id="KW-0843">Virulence</keyword>
<dbReference type="OrthoDB" id="2941170at2"/>
<evidence type="ECO:0000256" key="2">
    <source>
        <dbReference type="ARBA" id="ARBA00022525"/>
    </source>
</evidence>
<evidence type="ECO:0000256" key="3">
    <source>
        <dbReference type="ARBA" id="ARBA00023026"/>
    </source>
</evidence>
<evidence type="ECO:0000313" key="5">
    <source>
        <dbReference type="EMBL" id="PXW88022.1"/>
    </source>
</evidence>
<organism evidence="5 6">
    <name type="scientific">Pseudogracilibacillus auburnensis</name>
    <dbReference type="NCBI Taxonomy" id="1494959"/>
    <lineage>
        <taxon>Bacteria</taxon>
        <taxon>Bacillati</taxon>
        <taxon>Bacillota</taxon>
        <taxon>Bacilli</taxon>
        <taxon>Bacillales</taxon>
        <taxon>Bacillaceae</taxon>
        <taxon>Pseudogracilibacillus</taxon>
    </lineage>
</organism>
<name>A0A2V3W1R9_9BACI</name>